<proteinExistence type="predicted"/>
<reference evidence="1" key="1">
    <citation type="submission" date="2020-04" db="EMBL/GenBank/DDBJ databases">
        <authorList>
            <person name="Chiriac C."/>
            <person name="Salcher M."/>
            <person name="Ghai R."/>
            <person name="Kavagutti S V."/>
        </authorList>
    </citation>
    <scope>NUCLEOTIDE SEQUENCE</scope>
</reference>
<gene>
    <name evidence="1" type="ORF">UFOVP53_67</name>
</gene>
<accession>A0A6J5KY29</accession>
<protein>
    <submittedName>
        <fullName evidence="1">Uncharacterized protein</fullName>
    </submittedName>
</protein>
<organism evidence="1">
    <name type="scientific">uncultured Caudovirales phage</name>
    <dbReference type="NCBI Taxonomy" id="2100421"/>
    <lineage>
        <taxon>Viruses</taxon>
        <taxon>Duplodnaviria</taxon>
        <taxon>Heunggongvirae</taxon>
        <taxon>Uroviricota</taxon>
        <taxon>Caudoviricetes</taxon>
        <taxon>Peduoviridae</taxon>
        <taxon>Maltschvirus</taxon>
        <taxon>Maltschvirus maltsch</taxon>
    </lineage>
</organism>
<dbReference type="Gene3D" id="2.40.30.20">
    <property type="match status" value="1"/>
</dbReference>
<name>A0A6J5KY29_9CAUD</name>
<dbReference type="InterPro" id="IPR023366">
    <property type="entry name" value="ATP_synth_asu-like_sf"/>
</dbReference>
<dbReference type="EMBL" id="LR796189">
    <property type="protein sequence ID" value="CAB4125140.1"/>
    <property type="molecule type" value="Genomic_DNA"/>
</dbReference>
<sequence>MATITGQITVDEVLIIEVSGDPSITGGTPAPVGSIALDKTGKTWTKYGTLDTEWREVGTPSAIYTEDVKISTMLGAPTDLADLREWLNHIWSVGITAGAVCTDNGNGTVNISEGTALLRQMNVVTLSRIGSVVTVYSPAHDFQSGEFINIEGAIQTEYNGNFSILFVDADHYTYQIIGTPATPATGTIYSTGEHSLLIPSIVPAITNLTMVDHTTNYIYASKDGSPNYTTTTTSTVLGISNKALVYTIAREGTKLYVLDGRLMNVDPIRKLRARQLETDSLKPVLGGSIIGESGTRNLTVTAGAFYYGLQKVSHKSFNTSTTDTFTYCYRNGSGGWTYVPNSTQITNIAYDDGTGTLHTANNNNYVVSYVYMMNDSPSSLLVQYGQQNYSNLANAQASLVPASPAIVAGVGALLGRIIVSKNSTTFDDISSAFSSTFNPAIASNHENLAGLLGGAALDHQHLTTAQLAVVVATSGINTGDQTNITGNSGTTTAALGIKTATTTVAVSTATAPITGQVLTATSTTAATWQTPMSQIDGGSAASVYGGTVAIDGGGA</sequence>
<evidence type="ECO:0000313" key="1">
    <source>
        <dbReference type="EMBL" id="CAB4125140.1"/>
    </source>
</evidence>